<dbReference type="CDD" id="cd00141">
    <property type="entry name" value="NT_POLXc"/>
    <property type="match status" value="1"/>
</dbReference>
<dbReference type="PRINTS" id="PR00869">
    <property type="entry name" value="DNAPOLX"/>
</dbReference>
<feature type="active site" description="Nucleophile; Schiff-base intermediate with DNA; for 5'-dRP lyase activity" evidence="17">
    <location>
        <position position="293"/>
    </location>
</feature>
<dbReference type="InterPro" id="IPR028207">
    <property type="entry name" value="DNA_pol_B_palm_palm"/>
</dbReference>
<dbReference type="STRING" id="400727.A0A2T7P9V6"/>
<keyword evidence="11" id="KW-0238">DNA-binding</keyword>
<comment type="cofactor">
    <cofactor evidence="1">
        <name>Mn(2+)</name>
        <dbReference type="ChEBI" id="CHEBI:29035"/>
    </cofactor>
</comment>
<dbReference type="PANTHER" id="PTHR11276">
    <property type="entry name" value="DNA POLYMERASE TYPE-X FAMILY MEMBER"/>
    <property type="match status" value="1"/>
</dbReference>
<dbReference type="OMA" id="QITTWEE"/>
<dbReference type="EC" id="2.7.7.7" evidence="18"/>
<dbReference type="PANTHER" id="PTHR11276:SF28">
    <property type="entry name" value="DNA POLYMERASE LAMBDA"/>
    <property type="match status" value="1"/>
</dbReference>
<comment type="caution">
    <text evidence="21">The sequence shown here is derived from an EMBL/GenBank/DDBJ whole genome shotgun (WGS) entry which is preliminary data.</text>
</comment>
<sequence>MPPKRRKLDKGSSPDQQEVLASSFNPHVLSGIKVFILPAGIQKVRLNLFKANVENLGGCVEENVTHNTTHIIVDDAMTLERACKIMKVDTPPQGKVIVKSAWLSECFDQKAIVDVDPFLLDTPKPMNIKHEPYVVAVNKGNGKEHYNAFEEQPMSSGFLPKTGVPYTNIFTHKSNIKNNDEDADSDYFPSDSEASDGTLTNSTDTTPNTTPEKKLPIGKWICTQSSKVASVNANEHITSKLEEMVKNYESTNDKWRAFGYQKAIAALKKHPKQITTWEEARALPGIGSKLADKIWEIVQSGELRKLNEFQSNEQVHVLKLFTDVWGAGPHTALKWYQQGFRTLEDLQTKANLTSQQKIGVRLYNDLLDRMPREEARDIENIVREAAEAIQPGVIAQACGSFRRGKPTCGDVDILITHPDGHSHKGIFAKLIQKLKDIDFLTDDLVSVEDSGNQKKYLGVCKLPGPSSKHRRLDIIVVPYDEYGCALVYFTGSAHFNRSLRHLCKKMGMSLNEHALRTGVVRKGTEKIFEGIVIPTPTEESVFNTLGVPFRPPEERDH</sequence>
<keyword evidence="4" id="KW-0237">DNA synthesis</keyword>
<dbReference type="FunFam" id="3.30.460.10:FF:000020">
    <property type="entry name" value="DNA polymerase lambda"/>
    <property type="match status" value="1"/>
</dbReference>
<dbReference type="Pfam" id="PF00533">
    <property type="entry name" value="BRCT"/>
    <property type="match status" value="1"/>
</dbReference>
<feature type="domain" description="BRCT" evidence="20">
    <location>
        <begin position="24"/>
        <end position="120"/>
    </location>
</feature>
<dbReference type="Gene3D" id="1.10.150.110">
    <property type="entry name" value="DNA polymerase beta, N-terminal domain-like"/>
    <property type="match status" value="1"/>
</dbReference>
<dbReference type="SUPFAM" id="SSF47802">
    <property type="entry name" value="DNA polymerase beta, N-terminal domain-like"/>
    <property type="match status" value="1"/>
</dbReference>
<evidence type="ECO:0000256" key="6">
    <source>
        <dbReference type="ARBA" id="ARBA00022695"/>
    </source>
</evidence>
<evidence type="ECO:0000313" key="21">
    <source>
        <dbReference type="EMBL" id="PVD30205.1"/>
    </source>
</evidence>
<dbReference type="InterPro" id="IPR037160">
    <property type="entry name" value="DNA_Pol_thumb_sf"/>
</dbReference>
<protein>
    <recommendedName>
        <fullName evidence="18">DNA polymerase</fullName>
        <ecNumber evidence="18">2.7.7.7</ecNumber>
    </recommendedName>
</protein>
<keyword evidence="12 18" id="KW-0234">DNA repair</keyword>
<dbReference type="SMART" id="SM00292">
    <property type="entry name" value="BRCT"/>
    <property type="match status" value="1"/>
</dbReference>
<evidence type="ECO:0000256" key="19">
    <source>
        <dbReference type="SAM" id="MobiDB-lite"/>
    </source>
</evidence>
<dbReference type="SUPFAM" id="SSF52113">
    <property type="entry name" value="BRCT domain"/>
    <property type="match status" value="1"/>
</dbReference>
<dbReference type="InterPro" id="IPR010996">
    <property type="entry name" value="HHH_MUS81"/>
</dbReference>
<evidence type="ECO:0000256" key="11">
    <source>
        <dbReference type="ARBA" id="ARBA00023125"/>
    </source>
</evidence>
<evidence type="ECO:0000256" key="13">
    <source>
        <dbReference type="ARBA" id="ARBA00023211"/>
    </source>
</evidence>
<dbReference type="InterPro" id="IPR002054">
    <property type="entry name" value="DNA-dir_DNA_pol_X"/>
</dbReference>
<dbReference type="InterPro" id="IPR029398">
    <property type="entry name" value="PolB_thumb"/>
</dbReference>
<evidence type="ECO:0000256" key="9">
    <source>
        <dbReference type="ARBA" id="ARBA00022763"/>
    </source>
</evidence>
<dbReference type="PROSITE" id="PS00522">
    <property type="entry name" value="DNA_POLYMERASE_X"/>
    <property type="match status" value="1"/>
</dbReference>
<dbReference type="PROSITE" id="PS50172">
    <property type="entry name" value="BRCT"/>
    <property type="match status" value="1"/>
</dbReference>
<evidence type="ECO:0000313" key="22">
    <source>
        <dbReference type="Proteomes" id="UP000245119"/>
    </source>
</evidence>
<evidence type="ECO:0000256" key="18">
    <source>
        <dbReference type="RuleBase" id="RU366014"/>
    </source>
</evidence>
<dbReference type="GO" id="GO:0006260">
    <property type="term" value="P:DNA replication"/>
    <property type="evidence" value="ECO:0007669"/>
    <property type="project" value="UniProtKB-KW"/>
</dbReference>
<dbReference type="AlphaFoldDB" id="A0A2T7P9V6"/>
<dbReference type="InterPro" id="IPR019843">
    <property type="entry name" value="DNA_pol-X_BS"/>
</dbReference>
<dbReference type="FunFam" id="1.10.150.20:FF:000010">
    <property type="entry name" value="DNA polymerase lambda"/>
    <property type="match status" value="1"/>
</dbReference>
<keyword evidence="7" id="KW-0235">DNA replication</keyword>
<comment type="catalytic activity">
    <reaction evidence="16 18">
        <text>DNA(n) + a 2'-deoxyribonucleoside 5'-triphosphate = DNA(n+1) + diphosphate</text>
        <dbReference type="Rhea" id="RHEA:22508"/>
        <dbReference type="Rhea" id="RHEA-COMP:17339"/>
        <dbReference type="Rhea" id="RHEA-COMP:17340"/>
        <dbReference type="ChEBI" id="CHEBI:33019"/>
        <dbReference type="ChEBI" id="CHEBI:61560"/>
        <dbReference type="ChEBI" id="CHEBI:173112"/>
        <dbReference type="EC" id="2.7.7.7"/>
    </reaction>
</comment>
<keyword evidence="9 18" id="KW-0227">DNA damage</keyword>
<evidence type="ECO:0000256" key="14">
    <source>
        <dbReference type="ARBA" id="ARBA00023239"/>
    </source>
</evidence>
<dbReference type="GO" id="GO:0003887">
    <property type="term" value="F:DNA-directed DNA polymerase activity"/>
    <property type="evidence" value="ECO:0007669"/>
    <property type="project" value="UniProtKB-UniRule"/>
</dbReference>
<evidence type="ECO:0000256" key="4">
    <source>
        <dbReference type="ARBA" id="ARBA00022634"/>
    </source>
</evidence>
<evidence type="ECO:0000256" key="12">
    <source>
        <dbReference type="ARBA" id="ARBA00023204"/>
    </source>
</evidence>
<dbReference type="Pfam" id="PF14791">
    <property type="entry name" value="DNA_pol_B_thumb"/>
    <property type="match status" value="1"/>
</dbReference>
<dbReference type="SUPFAM" id="SSF81585">
    <property type="entry name" value="PsbU/PolX domain-like"/>
    <property type="match status" value="1"/>
</dbReference>
<comment type="subcellular location">
    <subcellularLocation>
        <location evidence="2 18">Nucleus</location>
    </subcellularLocation>
</comment>
<dbReference type="SUPFAM" id="SSF81301">
    <property type="entry name" value="Nucleotidyltransferase"/>
    <property type="match status" value="1"/>
</dbReference>
<evidence type="ECO:0000256" key="8">
    <source>
        <dbReference type="ARBA" id="ARBA00022723"/>
    </source>
</evidence>
<dbReference type="GO" id="GO:0003677">
    <property type="term" value="F:DNA binding"/>
    <property type="evidence" value="ECO:0007669"/>
    <property type="project" value="UniProtKB-UniRule"/>
</dbReference>
<gene>
    <name evidence="21" type="ORF">C0Q70_09467</name>
</gene>
<keyword evidence="13" id="KW-0464">Manganese</keyword>
<keyword evidence="5 18" id="KW-0808">Transferase</keyword>
<dbReference type="InterPro" id="IPR001357">
    <property type="entry name" value="BRCT_dom"/>
</dbReference>
<dbReference type="GO" id="GO:0016829">
    <property type="term" value="F:lyase activity"/>
    <property type="evidence" value="ECO:0007669"/>
    <property type="project" value="UniProtKB-KW"/>
</dbReference>
<feature type="compositionally biased region" description="Low complexity" evidence="19">
    <location>
        <begin position="195"/>
        <end position="210"/>
    </location>
</feature>
<organism evidence="21 22">
    <name type="scientific">Pomacea canaliculata</name>
    <name type="common">Golden apple snail</name>
    <dbReference type="NCBI Taxonomy" id="400727"/>
    <lineage>
        <taxon>Eukaryota</taxon>
        <taxon>Metazoa</taxon>
        <taxon>Spiralia</taxon>
        <taxon>Lophotrochozoa</taxon>
        <taxon>Mollusca</taxon>
        <taxon>Gastropoda</taxon>
        <taxon>Caenogastropoda</taxon>
        <taxon>Architaenioglossa</taxon>
        <taxon>Ampullarioidea</taxon>
        <taxon>Ampullariidae</taxon>
        <taxon>Pomacea</taxon>
    </lineage>
</organism>
<proteinExistence type="inferred from homology"/>
<dbReference type="FunFam" id="1.10.150.110:FF:000004">
    <property type="entry name" value="DNA polymerase lambda"/>
    <property type="match status" value="1"/>
</dbReference>
<dbReference type="InterPro" id="IPR022312">
    <property type="entry name" value="DNA_pol_X"/>
</dbReference>
<dbReference type="Gene3D" id="3.40.50.10190">
    <property type="entry name" value="BRCT domain"/>
    <property type="match status" value="1"/>
</dbReference>
<dbReference type="Proteomes" id="UP000245119">
    <property type="component" value="Linkage Group LG5"/>
</dbReference>
<dbReference type="InterPro" id="IPR002008">
    <property type="entry name" value="DNA_pol_X_beta-like"/>
</dbReference>
<evidence type="ECO:0000256" key="3">
    <source>
        <dbReference type="ARBA" id="ARBA00008323"/>
    </source>
</evidence>
<dbReference type="GO" id="GO:0006303">
    <property type="term" value="P:double-strand break repair via nonhomologous end joining"/>
    <property type="evidence" value="ECO:0007669"/>
    <property type="project" value="TreeGrafter"/>
</dbReference>
<evidence type="ECO:0000256" key="16">
    <source>
        <dbReference type="ARBA" id="ARBA00049244"/>
    </source>
</evidence>
<evidence type="ECO:0000256" key="7">
    <source>
        <dbReference type="ARBA" id="ARBA00022705"/>
    </source>
</evidence>
<keyword evidence="8" id="KW-0479">Metal-binding</keyword>
<keyword evidence="14" id="KW-0456">Lyase</keyword>
<evidence type="ECO:0000256" key="15">
    <source>
        <dbReference type="ARBA" id="ARBA00023242"/>
    </source>
</evidence>
<dbReference type="Pfam" id="PF10391">
    <property type="entry name" value="DNA_pol_lambd_f"/>
    <property type="match status" value="1"/>
</dbReference>
<accession>A0A2T7P9V6</accession>
<dbReference type="Gene3D" id="3.30.460.10">
    <property type="entry name" value="Beta Polymerase, domain 2"/>
    <property type="match status" value="1"/>
</dbReference>
<evidence type="ECO:0000256" key="1">
    <source>
        <dbReference type="ARBA" id="ARBA00001936"/>
    </source>
</evidence>
<keyword evidence="6 18" id="KW-0548">Nucleotidyltransferase</keyword>
<dbReference type="Gene3D" id="1.10.150.20">
    <property type="entry name" value="5' to 3' exonuclease, C-terminal subdomain"/>
    <property type="match status" value="1"/>
</dbReference>
<dbReference type="GO" id="GO:0046872">
    <property type="term" value="F:metal ion binding"/>
    <property type="evidence" value="ECO:0007669"/>
    <property type="project" value="UniProtKB-UniRule"/>
</dbReference>
<dbReference type="InterPro" id="IPR043519">
    <property type="entry name" value="NT_sf"/>
</dbReference>
<evidence type="ECO:0000256" key="5">
    <source>
        <dbReference type="ARBA" id="ARBA00022679"/>
    </source>
</evidence>
<comment type="function">
    <text evidence="18">DNA polymerase that functions in several pathways of DNA repair. Involved in base excision repair (BER) responsible for repair of lesions that give rise to abasic (AP) sites in DNA. Also contributes to DNA double-strand break repair by non-homologous end joining and homologous recombination. Has both template-dependent and template-independent (terminal transferase) DNA polymerase activities. Has also a 5'-deoxyribose-5-phosphate lyase (dRP lyase) activity.</text>
</comment>
<keyword evidence="10 18" id="KW-0239">DNA-directed DNA polymerase</keyword>
<evidence type="ECO:0000259" key="20">
    <source>
        <dbReference type="PROSITE" id="PS50172"/>
    </source>
</evidence>
<dbReference type="InterPro" id="IPR036420">
    <property type="entry name" value="BRCT_dom_sf"/>
</dbReference>
<reference evidence="21 22" key="1">
    <citation type="submission" date="2018-04" db="EMBL/GenBank/DDBJ databases">
        <title>The genome of golden apple snail Pomacea canaliculata provides insight into stress tolerance and invasive adaptation.</title>
        <authorList>
            <person name="Liu C."/>
            <person name="Liu B."/>
            <person name="Ren Y."/>
            <person name="Zhang Y."/>
            <person name="Wang H."/>
            <person name="Li S."/>
            <person name="Jiang F."/>
            <person name="Yin L."/>
            <person name="Zhang G."/>
            <person name="Qian W."/>
            <person name="Fan W."/>
        </authorList>
    </citation>
    <scope>NUCLEOTIDE SEQUENCE [LARGE SCALE GENOMIC DNA]</scope>
    <source>
        <strain evidence="21">SZHN2017</strain>
        <tissue evidence="21">Muscle</tissue>
    </source>
</reference>
<evidence type="ECO:0000256" key="17">
    <source>
        <dbReference type="PIRSR" id="PIRSR622312-50"/>
    </source>
</evidence>
<evidence type="ECO:0000256" key="2">
    <source>
        <dbReference type="ARBA" id="ARBA00004123"/>
    </source>
</evidence>
<dbReference type="InterPro" id="IPR018944">
    <property type="entry name" value="DNA_pol_lambd_fingers_domain"/>
</dbReference>
<dbReference type="OrthoDB" id="205514at2759"/>
<dbReference type="PRINTS" id="PR00870">
    <property type="entry name" value="DNAPOLXBETA"/>
</dbReference>
<dbReference type="Pfam" id="PF14716">
    <property type="entry name" value="HHH_8"/>
    <property type="match status" value="1"/>
</dbReference>
<comment type="similarity">
    <text evidence="3 18">Belongs to the DNA polymerase type-X family.</text>
</comment>
<dbReference type="EMBL" id="PZQS01000005">
    <property type="protein sequence ID" value="PVD30205.1"/>
    <property type="molecule type" value="Genomic_DNA"/>
</dbReference>
<keyword evidence="15 18" id="KW-0539">Nucleus</keyword>
<dbReference type="Gene3D" id="3.30.210.10">
    <property type="entry name" value="DNA polymerase, thumb domain"/>
    <property type="match status" value="1"/>
</dbReference>
<feature type="region of interest" description="Disordered" evidence="19">
    <location>
        <begin position="180"/>
        <end position="213"/>
    </location>
</feature>
<dbReference type="Pfam" id="PF14792">
    <property type="entry name" value="DNA_pol_B_palm"/>
    <property type="match status" value="1"/>
</dbReference>
<dbReference type="InterPro" id="IPR027421">
    <property type="entry name" value="DNA_pol_lamdba_lyase_dom_sf"/>
</dbReference>
<dbReference type="GO" id="GO:0005634">
    <property type="term" value="C:nucleus"/>
    <property type="evidence" value="ECO:0007669"/>
    <property type="project" value="UniProtKB-SubCell"/>
</dbReference>
<dbReference type="FunFam" id="3.40.50.10190:FF:000031">
    <property type="entry name" value="DNA polymerase"/>
    <property type="match status" value="1"/>
</dbReference>
<name>A0A2T7P9V6_POMCA</name>
<dbReference type="SMART" id="SM00483">
    <property type="entry name" value="POLXc"/>
    <property type="match status" value="1"/>
</dbReference>
<evidence type="ECO:0000256" key="10">
    <source>
        <dbReference type="ARBA" id="ARBA00022932"/>
    </source>
</evidence>
<keyword evidence="22" id="KW-1185">Reference proteome</keyword>